<protein>
    <submittedName>
        <fullName evidence="1">Uncharacterized protein</fullName>
    </submittedName>
</protein>
<proteinExistence type="predicted"/>
<evidence type="ECO:0000313" key="2">
    <source>
        <dbReference type="Proteomes" id="UP001241110"/>
    </source>
</evidence>
<accession>A0AAE3QMM8</accession>
<dbReference type="EMBL" id="JASJOS010000003">
    <property type="protein sequence ID" value="MDJ1480230.1"/>
    <property type="molecule type" value="Genomic_DNA"/>
</dbReference>
<sequence>MPITAETVGAGLAPARPFPSVYSDIDPDGTWSDWAGASPYRVPYLFWK</sequence>
<comment type="caution">
    <text evidence="1">The sequence shown here is derived from an EMBL/GenBank/DDBJ whole genome shotgun (WGS) entry which is preliminary data.</text>
</comment>
<organism evidence="1 2">
    <name type="scientific">Xanthocytophaga flava</name>
    <dbReference type="NCBI Taxonomy" id="3048013"/>
    <lineage>
        <taxon>Bacteria</taxon>
        <taxon>Pseudomonadati</taxon>
        <taxon>Bacteroidota</taxon>
        <taxon>Cytophagia</taxon>
        <taxon>Cytophagales</taxon>
        <taxon>Rhodocytophagaceae</taxon>
        <taxon>Xanthocytophaga</taxon>
    </lineage>
</organism>
<name>A0AAE3QMM8_9BACT</name>
<reference evidence="1" key="1">
    <citation type="submission" date="2023-05" db="EMBL/GenBank/DDBJ databases">
        <authorList>
            <person name="Zhang X."/>
        </authorList>
    </citation>
    <scope>NUCLEOTIDE SEQUENCE</scope>
    <source>
        <strain evidence="1">YF14B1</strain>
    </source>
</reference>
<dbReference type="RefSeq" id="WP_313977453.1">
    <property type="nucleotide sequence ID" value="NZ_JASJOS010000003.1"/>
</dbReference>
<dbReference type="AlphaFoldDB" id="A0AAE3QMM8"/>
<gene>
    <name evidence="1" type="ORF">QNI16_07020</name>
</gene>
<dbReference type="Proteomes" id="UP001241110">
    <property type="component" value="Unassembled WGS sequence"/>
</dbReference>
<evidence type="ECO:0000313" key="1">
    <source>
        <dbReference type="EMBL" id="MDJ1480230.1"/>
    </source>
</evidence>